<accession>A0A2A2JH43</accession>
<dbReference type="Pfam" id="PF03314">
    <property type="entry name" value="DUF273"/>
    <property type="match status" value="1"/>
</dbReference>
<dbReference type="STRING" id="2018661.A0A2A2JH43"/>
<dbReference type="PANTHER" id="PTHR31562:SF8">
    <property type="entry name" value="ALPHA-1,6-MANNOSYLTRANSFERASE"/>
    <property type="match status" value="1"/>
</dbReference>
<dbReference type="InterPro" id="IPR004988">
    <property type="entry name" value="DUF273"/>
</dbReference>
<comment type="caution">
    <text evidence="1">The sequence shown here is derived from an EMBL/GenBank/DDBJ whole genome shotgun (WGS) entry which is preliminary data.</text>
</comment>
<dbReference type="OrthoDB" id="407658at2759"/>
<proteinExistence type="predicted"/>
<sequence length="189" mass="22021">MKWAAWEWMQPSNFNGADNGVLHAHLMKTLMSEAREEFENCNAIWHKATDYDSYMAFVLCIRIYLGAKRLWPDQVRIYKRAHGWVRDGFITSEKWSERDFMIHGWKAQNIGDNGWESPFTAILEPSRCGASLDGWNYREEKRVSVEAIRQLLAAFENRTGNAFPLKSRIIPFLQLPDVGLCYPNCDEKI</sequence>
<organism evidence="1 2">
    <name type="scientific">Diploscapter pachys</name>
    <dbReference type="NCBI Taxonomy" id="2018661"/>
    <lineage>
        <taxon>Eukaryota</taxon>
        <taxon>Metazoa</taxon>
        <taxon>Ecdysozoa</taxon>
        <taxon>Nematoda</taxon>
        <taxon>Chromadorea</taxon>
        <taxon>Rhabditida</taxon>
        <taxon>Rhabditina</taxon>
        <taxon>Rhabditomorpha</taxon>
        <taxon>Rhabditoidea</taxon>
        <taxon>Rhabditidae</taxon>
        <taxon>Diploscapter</taxon>
    </lineage>
</organism>
<protein>
    <submittedName>
        <fullName evidence="1">Uncharacterized protein</fullName>
    </submittedName>
</protein>
<evidence type="ECO:0000313" key="1">
    <source>
        <dbReference type="EMBL" id="PAV60899.1"/>
    </source>
</evidence>
<dbReference type="AlphaFoldDB" id="A0A2A2JH43"/>
<evidence type="ECO:0000313" key="2">
    <source>
        <dbReference type="Proteomes" id="UP000218231"/>
    </source>
</evidence>
<name>A0A2A2JH43_9BILA</name>
<gene>
    <name evidence="1" type="ORF">WR25_17151</name>
</gene>
<dbReference type="Proteomes" id="UP000218231">
    <property type="component" value="Unassembled WGS sequence"/>
</dbReference>
<reference evidence="1 2" key="1">
    <citation type="journal article" date="2017" name="Curr. Biol.">
        <title>Genome architecture and evolution of a unichromosomal asexual nematode.</title>
        <authorList>
            <person name="Fradin H."/>
            <person name="Zegar C."/>
            <person name="Gutwein M."/>
            <person name="Lucas J."/>
            <person name="Kovtun M."/>
            <person name="Corcoran D."/>
            <person name="Baugh L.R."/>
            <person name="Kiontke K."/>
            <person name="Gunsalus K."/>
            <person name="Fitch D.H."/>
            <person name="Piano F."/>
        </authorList>
    </citation>
    <scope>NUCLEOTIDE SEQUENCE [LARGE SCALE GENOMIC DNA]</scope>
    <source>
        <strain evidence="1">PF1309</strain>
    </source>
</reference>
<dbReference type="EMBL" id="LIAE01010444">
    <property type="protein sequence ID" value="PAV60899.1"/>
    <property type="molecule type" value="Genomic_DNA"/>
</dbReference>
<keyword evidence="2" id="KW-1185">Reference proteome</keyword>
<dbReference type="PANTHER" id="PTHR31562">
    <property type="entry name" value="PROTEIN CBG18972"/>
    <property type="match status" value="1"/>
</dbReference>